<evidence type="ECO:0000256" key="4">
    <source>
        <dbReference type="ARBA" id="ARBA00022729"/>
    </source>
</evidence>
<comment type="subunit">
    <text evidence="8">Part of the Bam complex.</text>
</comment>
<dbReference type="HAMAP" id="MF_01430">
    <property type="entry name" value="OM_assembly_BamA"/>
    <property type="match status" value="1"/>
</dbReference>
<dbReference type="GO" id="GO:0051205">
    <property type="term" value="P:protein insertion into membrane"/>
    <property type="evidence" value="ECO:0007669"/>
    <property type="project" value="UniProtKB-UniRule"/>
</dbReference>
<dbReference type="AlphaFoldDB" id="A0A7X5F1C1"/>
<dbReference type="InterPro" id="IPR039910">
    <property type="entry name" value="D15-like"/>
</dbReference>
<evidence type="ECO:0000256" key="8">
    <source>
        <dbReference type="HAMAP-Rule" id="MF_01430"/>
    </source>
</evidence>
<evidence type="ECO:0000256" key="3">
    <source>
        <dbReference type="ARBA" id="ARBA00022692"/>
    </source>
</evidence>
<keyword evidence="10" id="KW-1185">Reference proteome</keyword>
<dbReference type="GO" id="GO:0043165">
    <property type="term" value="P:Gram-negative-bacterium-type cell outer membrane assembly"/>
    <property type="evidence" value="ECO:0007669"/>
    <property type="project" value="UniProtKB-UniRule"/>
</dbReference>
<dbReference type="PROSITE" id="PS51779">
    <property type="entry name" value="POTRA"/>
    <property type="match status" value="4"/>
</dbReference>
<dbReference type="Gene3D" id="3.10.20.310">
    <property type="entry name" value="membrane protein fhac"/>
    <property type="match status" value="5"/>
</dbReference>
<dbReference type="GO" id="GO:0009279">
    <property type="term" value="C:cell outer membrane"/>
    <property type="evidence" value="ECO:0007669"/>
    <property type="project" value="UniProtKB-SubCell"/>
</dbReference>
<keyword evidence="7 8" id="KW-0998">Cell outer membrane</keyword>
<keyword evidence="5 8" id="KW-0677">Repeat</keyword>
<name>A0A7X5F1C1_9HYPH</name>
<evidence type="ECO:0000313" key="10">
    <source>
        <dbReference type="Proteomes" id="UP000586722"/>
    </source>
</evidence>
<dbReference type="Gene3D" id="2.40.160.50">
    <property type="entry name" value="membrane protein fhac: a member of the omp85/tpsb transporter family"/>
    <property type="match status" value="1"/>
</dbReference>
<evidence type="ECO:0000313" key="9">
    <source>
        <dbReference type="EMBL" id="NBN77973.1"/>
    </source>
</evidence>
<keyword evidence="6 8" id="KW-0472">Membrane</keyword>
<evidence type="ECO:0000256" key="2">
    <source>
        <dbReference type="ARBA" id="ARBA00022452"/>
    </source>
</evidence>
<dbReference type="Pfam" id="PF01103">
    <property type="entry name" value="Omp85"/>
    <property type="match status" value="1"/>
</dbReference>
<dbReference type="InterPro" id="IPR034746">
    <property type="entry name" value="POTRA"/>
</dbReference>
<comment type="caution">
    <text evidence="9">The sequence shown here is derived from an EMBL/GenBank/DDBJ whole genome shotgun (WGS) entry which is preliminary data.</text>
</comment>
<evidence type="ECO:0000256" key="5">
    <source>
        <dbReference type="ARBA" id="ARBA00022737"/>
    </source>
</evidence>
<evidence type="ECO:0000256" key="7">
    <source>
        <dbReference type="ARBA" id="ARBA00023237"/>
    </source>
</evidence>
<dbReference type="NCBIfam" id="TIGR03303">
    <property type="entry name" value="OM_YaeT"/>
    <property type="match status" value="1"/>
</dbReference>
<reference evidence="10" key="1">
    <citation type="submission" date="2020-01" db="EMBL/GenBank/DDBJ databases">
        <authorList>
            <person name="Fang Y."/>
            <person name="Sun R."/>
            <person name="Nie L."/>
            <person name="He J."/>
            <person name="Hao L."/>
            <person name="Wang L."/>
            <person name="Su S."/>
            <person name="Lv E."/>
            <person name="Zhang Z."/>
            <person name="Xie R."/>
            <person name="Liu H."/>
        </authorList>
    </citation>
    <scope>NUCLEOTIDE SEQUENCE [LARGE SCALE GENOMIC DNA]</scope>
    <source>
        <strain evidence="10">XCT-53</strain>
    </source>
</reference>
<protein>
    <recommendedName>
        <fullName evidence="8">Outer membrane protein assembly factor BamA</fullName>
    </recommendedName>
</protein>
<dbReference type="PANTHER" id="PTHR12815">
    <property type="entry name" value="SORTING AND ASSEMBLY MACHINERY SAMM50 PROTEIN FAMILY MEMBER"/>
    <property type="match status" value="1"/>
</dbReference>
<dbReference type="EMBL" id="JAABLQ010000001">
    <property type="protein sequence ID" value="NBN77973.1"/>
    <property type="molecule type" value="Genomic_DNA"/>
</dbReference>
<evidence type="ECO:0000256" key="1">
    <source>
        <dbReference type="ARBA" id="ARBA00004370"/>
    </source>
</evidence>
<comment type="similarity">
    <text evidence="8">Belongs to the BamA family.</text>
</comment>
<dbReference type="InterPro" id="IPR000184">
    <property type="entry name" value="Bac_surfAg_D15"/>
</dbReference>
<keyword evidence="4 8" id="KW-0732">Signal</keyword>
<gene>
    <name evidence="8 9" type="primary">bamA</name>
    <name evidence="9" type="ORF">GWI72_06785</name>
</gene>
<accession>A0A7X5F1C1</accession>
<dbReference type="PANTHER" id="PTHR12815:SF23">
    <property type="entry name" value="OUTER MEMBRANE PROTEIN ASSEMBLY FACTOR BAMA"/>
    <property type="match status" value="1"/>
</dbReference>
<evidence type="ECO:0000256" key="6">
    <source>
        <dbReference type="ARBA" id="ARBA00023136"/>
    </source>
</evidence>
<dbReference type="InterPro" id="IPR023707">
    <property type="entry name" value="OM_assembly_BamA"/>
</dbReference>
<comment type="subcellular location">
    <subcellularLocation>
        <location evidence="8">Cell outer membrane</location>
    </subcellularLocation>
    <subcellularLocation>
        <location evidence="1">Membrane</location>
    </subcellularLocation>
</comment>
<keyword evidence="3 8" id="KW-0812">Transmembrane</keyword>
<organism evidence="9 10">
    <name type="scientific">Pannonibacter tanglangensis</name>
    <dbReference type="NCBI Taxonomy" id="2750084"/>
    <lineage>
        <taxon>Bacteria</taxon>
        <taxon>Pseudomonadati</taxon>
        <taxon>Pseudomonadota</taxon>
        <taxon>Alphaproteobacteria</taxon>
        <taxon>Hyphomicrobiales</taxon>
        <taxon>Stappiaceae</taxon>
        <taxon>Pannonibacter</taxon>
    </lineage>
</organism>
<dbReference type="Pfam" id="PF07244">
    <property type="entry name" value="POTRA"/>
    <property type="match status" value="5"/>
</dbReference>
<comment type="function">
    <text evidence="8">Part of the outer membrane protein assembly complex, which is involved in assembly and insertion of beta-barrel proteins into the outer membrane.</text>
</comment>
<dbReference type="Proteomes" id="UP000586722">
    <property type="component" value="Unassembled WGS sequence"/>
</dbReference>
<sequence length="790" mass="88227">MQRLRKISRAVMLSAPLFVAGGILPDPFGFYVTSAEAAVAGNIVVRGNTRIESETVISYLTIQRGRSYSASDVDESLKALFATGLFEDVRISSEGGSLVVTVKENPIIGRVSFEGNRRVSDDQLKVAVRTTERSMLTRAKVQSDVQNILEAYRRTGRYRASVEPKIIDRGNNRVDLVFEITEGEKTGVERITFIGNSNFSDRRLRDVIRTRESGLLSWLRSTDTYDPDRLSADQELLRQFYYQNGYADFRIVSVSADLDREQNVFFVTFTVEEGDKYEIGNVEVQSSLSSVDPEALKSEVRTKTGDTYNARRVEQTLEDITLKVSEEGYAFAEVRPRALRNYETKTIDLVYNVEEGPRAYVERINIRGNDRTREYVIRREFDLAEGDAFNRVLLDKAERRLRNLGFFKEVRITSERGSSPDRVIINVDVEEQATGELSFGIGYSTSEGIIGDVSLSEKNFLGRGQFVRIGVGGGKSSQNYEFQFREPFFMGRRIALDLEAYRRVSDKNDFRSYKEDVTGGGFGFTLPLREDELSLKLFYNIYETKISDPKKLATGLSTCSRNRDLSPAICDSLGSYLTSLAGYALVYNTLDNNRNPKDGLYAKFQQEFAGIGGDTQFMRTTAEGRVYQELYPDAGIVGNITLKGGHIQALGSKRLRISDQFMMGGDMVRGFENGGIGPRDRKTGDAIGGRFYIAGTLEATFPFPVVPEEFGLSGAVFADAGSLWDADSKLIKAVGANGVTSNSFDLRASVGAGIRWESPFGPLRADFAWPVMKQRGDQTQIFRLSGGTRF</sequence>
<proteinExistence type="inferred from homology"/>
<keyword evidence="2 8" id="KW-1134">Transmembrane beta strand</keyword>
<dbReference type="InterPro" id="IPR010827">
    <property type="entry name" value="BamA/TamA_POTRA"/>
</dbReference>
<dbReference type="PIRSF" id="PIRSF006076">
    <property type="entry name" value="OM_assembly_OMP85"/>
    <property type="match status" value="1"/>
</dbReference>